<feature type="transmembrane region" description="Helical" evidence="3">
    <location>
        <begin position="99"/>
        <end position="118"/>
    </location>
</feature>
<feature type="transmembrane region" description="Helical" evidence="3">
    <location>
        <begin position="37"/>
        <end position="55"/>
    </location>
</feature>
<sequence length="364" mass="40017">MRIRVFLLVGLGMFMGTGSIQSIYTNAILGYNWKINASLSLMTMPGMVIAGFVGFHWTKHKLPIKMYIFSGFAAYVLNYVILYFMMVPDLSIDWFLLPQLLNGYGMCSLFIAIWLYGLNGIPQNDMLTSVGSVMVFRSFIATAFFSALFSWVQYALQWQSVNNLAFYFDAAIMNTYSQVGNFGQVQLGAILAANKTLLGYVIIAGLAFLTFIFFHQLGIFISSNSGYLGRALTEEETSAVATLSADALREQVGNWHIRESGEAYVLSKRANRLQVASSAARWGRKGARIVSISPGVISTPMSKKEQETSKQMAFMIQNTPVGRIGTPEDIANTVEFLISPAAGFISGTDILVDGGITTLLKGMN</sequence>
<gene>
    <name evidence="4" type="ORF">SAMN05660226_03021</name>
</gene>
<evidence type="ECO:0000313" key="5">
    <source>
        <dbReference type="Proteomes" id="UP000190541"/>
    </source>
</evidence>
<keyword evidence="5" id="KW-1185">Reference proteome</keyword>
<evidence type="ECO:0000256" key="2">
    <source>
        <dbReference type="ARBA" id="ARBA00023002"/>
    </source>
</evidence>
<proteinExistence type="inferred from homology"/>
<protein>
    <submittedName>
        <fullName evidence="4">Enoyl-(Acyl carrier protein) reductase</fullName>
    </submittedName>
</protein>
<feature type="transmembrane region" description="Helical" evidence="3">
    <location>
        <begin position="197"/>
        <end position="221"/>
    </location>
</feature>
<dbReference type="InterPro" id="IPR002347">
    <property type="entry name" value="SDR_fam"/>
</dbReference>
<evidence type="ECO:0000313" key="4">
    <source>
        <dbReference type="EMBL" id="SKB75672.1"/>
    </source>
</evidence>
<dbReference type="Pfam" id="PF13561">
    <property type="entry name" value="adh_short_C2"/>
    <property type="match status" value="1"/>
</dbReference>
<dbReference type="PANTHER" id="PTHR24321:SF8">
    <property type="entry name" value="ESTRADIOL 17-BETA-DEHYDROGENASE 8-RELATED"/>
    <property type="match status" value="1"/>
</dbReference>
<comment type="similarity">
    <text evidence="1">Belongs to the short-chain dehydrogenases/reductases (SDR) family.</text>
</comment>
<keyword evidence="3" id="KW-0812">Transmembrane</keyword>
<dbReference type="AlphaFoldDB" id="A0A1T5DV37"/>
<dbReference type="Proteomes" id="UP000190541">
    <property type="component" value="Unassembled WGS sequence"/>
</dbReference>
<dbReference type="STRING" id="623280.SAMN05660226_03021"/>
<name>A0A1T5DV37_9SPHI</name>
<dbReference type="PANTHER" id="PTHR24321">
    <property type="entry name" value="DEHYDROGENASES, SHORT CHAIN"/>
    <property type="match status" value="1"/>
</dbReference>
<feature type="transmembrane region" description="Helical" evidence="3">
    <location>
        <begin position="130"/>
        <end position="152"/>
    </location>
</feature>
<evidence type="ECO:0000256" key="3">
    <source>
        <dbReference type="SAM" id="Phobius"/>
    </source>
</evidence>
<accession>A0A1T5DV37</accession>
<reference evidence="4 5" key="1">
    <citation type="submission" date="2017-02" db="EMBL/GenBank/DDBJ databases">
        <authorList>
            <person name="Peterson S.W."/>
        </authorList>
    </citation>
    <scope>NUCLEOTIDE SEQUENCE [LARGE SCALE GENOMIC DNA]</scope>
    <source>
        <strain evidence="4 5">DSM 22899</strain>
    </source>
</reference>
<keyword evidence="2" id="KW-0560">Oxidoreductase</keyword>
<keyword evidence="3" id="KW-0472">Membrane</keyword>
<dbReference type="SUPFAM" id="SSF51735">
    <property type="entry name" value="NAD(P)-binding Rossmann-fold domains"/>
    <property type="match status" value="1"/>
</dbReference>
<dbReference type="InterPro" id="IPR036291">
    <property type="entry name" value="NAD(P)-bd_dom_sf"/>
</dbReference>
<dbReference type="GO" id="GO:0016491">
    <property type="term" value="F:oxidoreductase activity"/>
    <property type="evidence" value="ECO:0007669"/>
    <property type="project" value="UniProtKB-KW"/>
</dbReference>
<organism evidence="4 5">
    <name type="scientific">Parapedobacter luteus</name>
    <dbReference type="NCBI Taxonomy" id="623280"/>
    <lineage>
        <taxon>Bacteria</taxon>
        <taxon>Pseudomonadati</taxon>
        <taxon>Bacteroidota</taxon>
        <taxon>Sphingobacteriia</taxon>
        <taxon>Sphingobacteriales</taxon>
        <taxon>Sphingobacteriaceae</taxon>
        <taxon>Parapedobacter</taxon>
    </lineage>
</organism>
<dbReference type="EMBL" id="FUYS01000007">
    <property type="protein sequence ID" value="SKB75672.1"/>
    <property type="molecule type" value="Genomic_DNA"/>
</dbReference>
<feature type="transmembrane region" description="Helical" evidence="3">
    <location>
        <begin position="67"/>
        <end position="87"/>
    </location>
</feature>
<evidence type="ECO:0000256" key="1">
    <source>
        <dbReference type="ARBA" id="ARBA00006484"/>
    </source>
</evidence>
<dbReference type="Gene3D" id="3.40.50.720">
    <property type="entry name" value="NAD(P)-binding Rossmann-like Domain"/>
    <property type="match status" value="1"/>
</dbReference>
<keyword evidence="3" id="KW-1133">Transmembrane helix</keyword>